<name>A0A4P6ZXM9_9BACL</name>
<comment type="function">
    <text evidence="7">Binds to sigma F and blocks its ability to form an RNA polymerase holoenzyme (E-sigma F). Phosphorylates SpoIIAA on a serine residue. This phosphorylation may enable SpoIIAA to act as an anti-anti-sigma factor that counteracts SpoIIAB and thus releases sigma F from inhibition.</text>
</comment>
<keyword evidence="10" id="KW-1185">Reference proteome</keyword>
<evidence type="ECO:0000256" key="6">
    <source>
        <dbReference type="ARBA" id="ARBA00022969"/>
    </source>
</evidence>
<dbReference type="InterPro" id="IPR050267">
    <property type="entry name" value="Anti-sigma-factor_SerPK"/>
</dbReference>
<dbReference type="PANTHER" id="PTHR35526">
    <property type="entry name" value="ANTI-SIGMA-F FACTOR RSBW-RELATED"/>
    <property type="match status" value="1"/>
</dbReference>
<evidence type="ECO:0000256" key="4">
    <source>
        <dbReference type="ARBA" id="ARBA00022777"/>
    </source>
</evidence>
<reference evidence="9 10" key="1">
    <citation type="submission" date="2019-03" db="EMBL/GenBank/DDBJ databases">
        <title>Complete genome sequence of Paenisporosarcina antarctica CGMCC 1.6503T.</title>
        <authorList>
            <person name="Rong J.-C."/>
            <person name="Chi N.-Y."/>
            <person name="Zhang Q.-F."/>
        </authorList>
    </citation>
    <scope>NUCLEOTIDE SEQUENCE [LARGE SCALE GENOMIC DNA]</scope>
    <source>
        <strain evidence="9 10">CGMCC 1.6503</strain>
    </source>
</reference>
<dbReference type="AlphaFoldDB" id="A0A4P6ZXM9"/>
<dbReference type="PANTHER" id="PTHR35526:SF3">
    <property type="entry name" value="ANTI-SIGMA-F FACTOR RSBW"/>
    <property type="match status" value="1"/>
</dbReference>
<evidence type="ECO:0000256" key="2">
    <source>
        <dbReference type="ARBA" id="ARBA00022679"/>
    </source>
</evidence>
<dbReference type="RefSeq" id="WP_134210012.1">
    <property type="nucleotide sequence ID" value="NZ_CP038015.1"/>
</dbReference>
<dbReference type="Proteomes" id="UP000294292">
    <property type="component" value="Chromosome"/>
</dbReference>
<dbReference type="GO" id="GO:0030435">
    <property type="term" value="P:sporulation resulting in formation of a cellular spore"/>
    <property type="evidence" value="ECO:0007669"/>
    <property type="project" value="UniProtKB-KW"/>
</dbReference>
<keyword evidence="2 7" id="KW-0808">Transferase</keyword>
<dbReference type="OrthoDB" id="9768808at2"/>
<keyword evidence="1 7" id="KW-0723">Serine/threonine-protein kinase</keyword>
<dbReference type="GO" id="GO:0004674">
    <property type="term" value="F:protein serine/threonine kinase activity"/>
    <property type="evidence" value="ECO:0007669"/>
    <property type="project" value="UniProtKB-KW"/>
</dbReference>
<proteinExistence type="inferred from homology"/>
<comment type="catalytic activity">
    <reaction evidence="7">
        <text>L-seryl-[protein] + ATP = O-phospho-L-seryl-[protein] + ADP + H(+)</text>
        <dbReference type="Rhea" id="RHEA:17989"/>
        <dbReference type="Rhea" id="RHEA-COMP:9863"/>
        <dbReference type="Rhea" id="RHEA-COMP:11604"/>
        <dbReference type="ChEBI" id="CHEBI:15378"/>
        <dbReference type="ChEBI" id="CHEBI:29999"/>
        <dbReference type="ChEBI" id="CHEBI:30616"/>
        <dbReference type="ChEBI" id="CHEBI:83421"/>
        <dbReference type="ChEBI" id="CHEBI:456216"/>
        <dbReference type="EC" id="2.7.11.1"/>
    </reaction>
</comment>
<evidence type="ECO:0000256" key="1">
    <source>
        <dbReference type="ARBA" id="ARBA00022527"/>
    </source>
</evidence>
<sequence length="150" mass="16543">MDNEMTLSFIAISENEGLARMVMTSFIASLDPTIDELGEFKTIVSEAVTNAIIHGYDEDGEGIVTIRAKRNGQTITMTISDEGRGIPNIEQAMEPLYTSKPESERSGMGFTIMESFADHLAVWSEPQKGTAITFTKEFLPVQSNFVLGER</sequence>
<feature type="domain" description="Histidine kinase/HSP90-like ATPase" evidence="8">
    <location>
        <begin position="35"/>
        <end position="140"/>
    </location>
</feature>
<dbReference type="InterPro" id="IPR003594">
    <property type="entry name" value="HATPase_dom"/>
</dbReference>
<evidence type="ECO:0000256" key="3">
    <source>
        <dbReference type="ARBA" id="ARBA00022741"/>
    </source>
</evidence>
<keyword evidence="3 7" id="KW-0547">Nucleotide-binding</keyword>
<evidence type="ECO:0000256" key="5">
    <source>
        <dbReference type="ARBA" id="ARBA00022840"/>
    </source>
</evidence>
<accession>A0A4P6ZXM9</accession>
<dbReference type="HAMAP" id="MF_00637">
    <property type="entry name" value="Anti_sigma_F"/>
    <property type="match status" value="1"/>
</dbReference>
<dbReference type="GO" id="GO:0016989">
    <property type="term" value="F:sigma factor antagonist activity"/>
    <property type="evidence" value="ECO:0007669"/>
    <property type="project" value="InterPro"/>
</dbReference>
<evidence type="ECO:0000256" key="7">
    <source>
        <dbReference type="HAMAP-Rule" id="MF_00637"/>
    </source>
</evidence>
<gene>
    <name evidence="7" type="primary">spoIIAB</name>
    <name evidence="9" type="ORF">E2636_09650</name>
</gene>
<protein>
    <recommendedName>
        <fullName evidence="7">Anti-sigma F factor</fullName>
        <ecNumber evidence="7">2.7.11.1</ecNumber>
    </recommendedName>
    <alternativeName>
        <fullName evidence="7">Stage II sporulation protein AB</fullName>
    </alternativeName>
</protein>
<comment type="similarity">
    <text evidence="7">Belongs to the anti-sigma-factor family.</text>
</comment>
<dbReference type="InterPro" id="IPR036890">
    <property type="entry name" value="HATPase_C_sf"/>
</dbReference>
<dbReference type="SUPFAM" id="SSF55874">
    <property type="entry name" value="ATPase domain of HSP90 chaperone/DNA topoisomerase II/histidine kinase"/>
    <property type="match status" value="1"/>
</dbReference>
<evidence type="ECO:0000259" key="8">
    <source>
        <dbReference type="SMART" id="SM00387"/>
    </source>
</evidence>
<keyword evidence="6 7" id="KW-0749">Sporulation</keyword>
<dbReference type="Pfam" id="PF13581">
    <property type="entry name" value="HATPase_c_2"/>
    <property type="match status" value="1"/>
</dbReference>
<dbReference type="EMBL" id="CP038015">
    <property type="protein sequence ID" value="QBP41380.1"/>
    <property type="molecule type" value="Genomic_DNA"/>
</dbReference>
<dbReference type="GO" id="GO:0106310">
    <property type="term" value="F:protein serine kinase activity"/>
    <property type="evidence" value="ECO:0007669"/>
    <property type="project" value="RHEA"/>
</dbReference>
<organism evidence="9 10">
    <name type="scientific">Paenisporosarcina antarctica</name>
    <dbReference type="NCBI Taxonomy" id="417367"/>
    <lineage>
        <taxon>Bacteria</taxon>
        <taxon>Bacillati</taxon>
        <taxon>Bacillota</taxon>
        <taxon>Bacilli</taxon>
        <taxon>Bacillales</taxon>
        <taxon>Caryophanaceae</taxon>
        <taxon>Paenisporosarcina</taxon>
    </lineage>
</organism>
<dbReference type="GO" id="GO:0005524">
    <property type="term" value="F:ATP binding"/>
    <property type="evidence" value="ECO:0007669"/>
    <property type="project" value="UniProtKB-KW"/>
</dbReference>
<dbReference type="SMART" id="SM00387">
    <property type="entry name" value="HATPase_c"/>
    <property type="match status" value="1"/>
</dbReference>
<keyword evidence="4 7" id="KW-0418">Kinase</keyword>
<comment type="catalytic activity">
    <reaction evidence="7">
        <text>L-threonyl-[protein] + ATP = O-phospho-L-threonyl-[protein] + ADP + H(+)</text>
        <dbReference type="Rhea" id="RHEA:46608"/>
        <dbReference type="Rhea" id="RHEA-COMP:11060"/>
        <dbReference type="Rhea" id="RHEA-COMP:11605"/>
        <dbReference type="ChEBI" id="CHEBI:15378"/>
        <dbReference type="ChEBI" id="CHEBI:30013"/>
        <dbReference type="ChEBI" id="CHEBI:30616"/>
        <dbReference type="ChEBI" id="CHEBI:61977"/>
        <dbReference type="ChEBI" id="CHEBI:456216"/>
        <dbReference type="EC" id="2.7.11.1"/>
    </reaction>
</comment>
<dbReference type="EC" id="2.7.11.1" evidence="7"/>
<evidence type="ECO:0000313" key="10">
    <source>
        <dbReference type="Proteomes" id="UP000294292"/>
    </source>
</evidence>
<dbReference type="GO" id="GO:0042174">
    <property type="term" value="P:negative regulation of sporulation resulting in formation of a cellular spore"/>
    <property type="evidence" value="ECO:0007669"/>
    <property type="project" value="InterPro"/>
</dbReference>
<dbReference type="Gene3D" id="3.30.565.10">
    <property type="entry name" value="Histidine kinase-like ATPase, C-terminal domain"/>
    <property type="match status" value="1"/>
</dbReference>
<keyword evidence="5 7" id="KW-0067">ATP-binding</keyword>
<dbReference type="GO" id="GO:0030436">
    <property type="term" value="P:asexual sporulation"/>
    <property type="evidence" value="ECO:0007669"/>
    <property type="project" value="UniProtKB-UniRule"/>
</dbReference>
<dbReference type="KEGG" id="panc:E2636_09650"/>
<dbReference type="NCBIfam" id="TIGR01925">
    <property type="entry name" value="spIIAB"/>
    <property type="match status" value="1"/>
</dbReference>
<evidence type="ECO:0000313" key="9">
    <source>
        <dbReference type="EMBL" id="QBP41380.1"/>
    </source>
</evidence>
<dbReference type="InterPro" id="IPR010194">
    <property type="entry name" value="Anti-sigma_F"/>
</dbReference>